<accession>A0A7X1ZDD5</accession>
<dbReference type="InterPro" id="IPR013155">
    <property type="entry name" value="M/V/L/I-tRNA-synth_anticd-bd"/>
</dbReference>
<feature type="binding site" evidence="12">
    <location>
        <position position="616"/>
    </location>
    <ligand>
        <name>ATP</name>
        <dbReference type="ChEBI" id="CHEBI:30616"/>
    </ligand>
</feature>
<keyword evidence="2 12" id="KW-0963">Cytoplasm</keyword>
<evidence type="ECO:0000256" key="8">
    <source>
        <dbReference type="ARBA" id="ARBA00022917"/>
    </source>
</evidence>
<dbReference type="PRINTS" id="PR00984">
    <property type="entry name" value="TRNASYNTHILE"/>
</dbReference>
<dbReference type="Pfam" id="PF08264">
    <property type="entry name" value="Anticodon_1"/>
    <property type="match status" value="1"/>
</dbReference>
<keyword evidence="3 12" id="KW-0436">Ligase</keyword>
<comment type="function">
    <text evidence="10 12">Catalyzes the attachment of isoleucine to tRNA(Ile). As IleRS can inadvertently accommodate and process structurally similar amino acids such as valine, to avoid such errors it has two additional distinct tRNA(Ile)-dependent editing activities. One activity is designated as 'pretransfer' editing and involves the hydrolysis of activated Val-AMP. The other activity is designated 'posttransfer' editing and involves deacylation of mischarged Val-tRNA(Ile).</text>
</comment>
<name>A0A7X1ZDD5_9PROT</name>
<dbReference type="GO" id="GO:0005829">
    <property type="term" value="C:cytosol"/>
    <property type="evidence" value="ECO:0007669"/>
    <property type="project" value="TreeGrafter"/>
</dbReference>
<organism evidence="16 17">
    <name type="scientific">Roseospira navarrensis</name>
    <dbReference type="NCBI Taxonomy" id="140058"/>
    <lineage>
        <taxon>Bacteria</taxon>
        <taxon>Pseudomonadati</taxon>
        <taxon>Pseudomonadota</taxon>
        <taxon>Alphaproteobacteria</taxon>
        <taxon>Rhodospirillales</taxon>
        <taxon>Rhodospirillaceae</taxon>
        <taxon>Roseospira</taxon>
    </lineage>
</organism>
<dbReference type="OrthoDB" id="9810365at2"/>
<feature type="binding site" evidence="12">
    <location>
        <position position="910"/>
    </location>
    <ligand>
        <name>Zn(2+)</name>
        <dbReference type="ChEBI" id="CHEBI:29105"/>
    </ligand>
</feature>
<feature type="domain" description="Aminoacyl-tRNA synthetase class Ia" evidence="13">
    <location>
        <begin position="29"/>
        <end position="651"/>
    </location>
</feature>
<dbReference type="CDD" id="cd07960">
    <property type="entry name" value="Anticodon_Ia_Ile_BEm"/>
    <property type="match status" value="1"/>
</dbReference>
<feature type="short sequence motif" description="'HIGH' region" evidence="12">
    <location>
        <begin position="59"/>
        <end position="69"/>
    </location>
</feature>
<keyword evidence="6 12" id="KW-0862">Zinc</keyword>
<dbReference type="CDD" id="cd00818">
    <property type="entry name" value="IleRS_core"/>
    <property type="match status" value="1"/>
</dbReference>
<dbReference type="GO" id="GO:0008270">
    <property type="term" value="F:zinc ion binding"/>
    <property type="evidence" value="ECO:0007669"/>
    <property type="project" value="UniProtKB-UniRule"/>
</dbReference>
<dbReference type="Pfam" id="PF06827">
    <property type="entry name" value="zf-FPG_IleRS"/>
    <property type="match status" value="1"/>
</dbReference>
<evidence type="ECO:0000256" key="7">
    <source>
        <dbReference type="ARBA" id="ARBA00022840"/>
    </source>
</evidence>
<evidence type="ECO:0000256" key="1">
    <source>
        <dbReference type="ARBA" id="ARBA00006887"/>
    </source>
</evidence>
<dbReference type="GO" id="GO:0004822">
    <property type="term" value="F:isoleucine-tRNA ligase activity"/>
    <property type="evidence" value="ECO:0007669"/>
    <property type="project" value="UniProtKB-UniRule"/>
</dbReference>
<dbReference type="PANTHER" id="PTHR42765:SF1">
    <property type="entry name" value="ISOLEUCINE--TRNA LIGASE, MITOCHONDRIAL"/>
    <property type="match status" value="1"/>
</dbReference>
<feature type="binding site" evidence="12">
    <location>
        <position position="907"/>
    </location>
    <ligand>
        <name>Zn(2+)</name>
        <dbReference type="ChEBI" id="CHEBI:29105"/>
    </ligand>
</feature>
<dbReference type="NCBIfam" id="TIGR00392">
    <property type="entry name" value="ileS"/>
    <property type="match status" value="1"/>
</dbReference>
<evidence type="ECO:0000313" key="17">
    <source>
        <dbReference type="Proteomes" id="UP000434582"/>
    </source>
</evidence>
<dbReference type="AlphaFoldDB" id="A0A7X1ZDD5"/>
<comment type="cofactor">
    <cofactor evidence="12">
        <name>Zn(2+)</name>
        <dbReference type="ChEBI" id="CHEBI:29105"/>
    </cofactor>
    <text evidence="12">Binds 1 zinc ion per subunit.</text>
</comment>
<dbReference type="InterPro" id="IPR014729">
    <property type="entry name" value="Rossmann-like_a/b/a_fold"/>
</dbReference>
<dbReference type="HAMAP" id="MF_02002">
    <property type="entry name" value="Ile_tRNA_synth_type1"/>
    <property type="match status" value="1"/>
</dbReference>
<dbReference type="EC" id="6.1.1.5" evidence="12"/>
<reference evidence="16 17" key="1">
    <citation type="submission" date="2019-10" db="EMBL/GenBank/DDBJ databases">
        <title>Draft whole-genome sequence of the purple nonsulfur photosynthetic bacterium Roseospira navarrensis DSM 15114.</title>
        <authorList>
            <person name="Kyndt J.A."/>
            <person name="Meyer T.E."/>
        </authorList>
    </citation>
    <scope>NUCLEOTIDE SEQUENCE [LARGE SCALE GENOMIC DNA]</scope>
    <source>
        <strain evidence="16 17">DSM 15114</strain>
    </source>
</reference>
<evidence type="ECO:0000313" key="16">
    <source>
        <dbReference type="EMBL" id="MQX36485.1"/>
    </source>
</evidence>
<evidence type="ECO:0000256" key="6">
    <source>
        <dbReference type="ARBA" id="ARBA00022833"/>
    </source>
</evidence>
<evidence type="ECO:0000256" key="9">
    <source>
        <dbReference type="ARBA" id="ARBA00023146"/>
    </source>
</evidence>
<dbReference type="InterPro" id="IPR001412">
    <property type="entry name" value="aa-tRNA-synth_I_CS"/>
</dbReference>
<dbReference type="Gene3D" id="3.90.740.10">
    <property type="entry name" value="Valyl/Leucyl/Isoleucyl-tRNA synthetase, editing domain"/>
    <property type="match status" value="1"/>
</dbReference>
<keyword evidence="9 12" id="KW-0030">Aminoacyl-tRNA synthetase</keyword>
<dbReference type="PANTHER" id="PTHR42765">
    <property type="entry name" value="SOLEUCYL-TRNA SYNTHETASE"/>
    <property type="match status" value="1"/>
</dbReference>
<comment type="caution">
    <text evidence="16">The sequence shown here is derived from an EMBL/GenBank/DDBJ whole genome shotgun (WGS) entry which is preliminary data.</text>
</comment>
<dbReference type="InterPro" id="IPR010663">
    <property type="entry name" value="Znf_FPG/IleRS"/>
</dbReference>
<dbReference type="Pfam" id="PF00133">
    <property type="entry name" value="tRNA-synt_1"/>
    <property type="match status" value="1"/>
</dbReference>
<evidence type="ECO:0000256" key="11">
    <source>
        <dbReference type="ARBA" id="ARBA00048359"/>
    </source>
</evidence>
<comment type="similarity">
    <text evidence="1 12">Belongs to the class-I aminoacyl-tRNA synthetase family. IleS type 1 subfamily.</text>
</comment>
<keyword evidence="17" id="KW-1185">Reference proteome</keyword>
<keyword evidence="8 12" id="KW-0648">Protein biosynthesis</keyword>
<dbReference type="SUPFAM" id="SSF52374">
    <property type="entry name" value="Nucleotidylyl transferase"/>
    <property type="match status" value="1"/>
</dbReference>
<dbReference type="Proteomes" id="UP000434582">
    <property type="component" value="Unassembled WGS sequence"/>
</dbReference>
<gene>
    <name evidence="12" type="primary">ileS</name>
    <name evidence="16" type="ORF">GHC57_08145</name>
</gene>
<evidence type="ECO:0000259" key="15">
    <source>
        <dbReference type="Pfam" id="PF08264"/>
    </source>
</evidence>
<comment type="domain">
    <text evidence="12">IleRS has two distinct active sites: one for aminoacylation and one for editing. The misactivated valine is translocated from the active site to the editing site, which sterically excludes the correctly activated isoleucine. The single editing site contains two valyl binding pockets, one specific for each substrate (Val-AMP or Val-tRNA(Ile)).</text>
</comment>
<dbReference type="FunFam" id="3.40.50.620:FF:000042">
    <property type="entry name" value="Isoleucine--tRNA ligase"/>
    <property type="match status" value="1"/>
</dbReference>
<dbReference type="InterPro" id="IPR033708">
    <property type="entry name" value="Anticodon_Ile_BEm"/>
</dbReference>
<dbReference type="PROSITE" id="PS00178">
    <property type="entry name" value="AA_TRNA_LIGASE_I"/>
    <property type="match status" value="1"/>
</dbReference>
<dbReference type="GO" id="GO:0005524">
    <property type="term" value="F:ATP binding"/>
    <property type="evidence" value="ECO:0007669"/>
    <property type="project" value="UniProtKB-UniRule"/>
</dbReference>
<dbReference type="Gene3D" id="1.10.10.830">
    <property type="entry name" value="Ile-tRNA synthetase CP2 domain-like"/>
    <property type="match status" value="1"/>
</dbReference>
<protein>
    <recommendedName>
        <fullName evidence="12">Isoleucine--tRNA ligase</fullName>
        <ecNumber evidence="12">6.1.1.5</ecNumber>
    </recommendedName>
    <alternativeName>
        <fullName evidence="12">Isoleucyl-tRNA synthetase</fullName>
        <shortName evidence="12">IleRS</shortName>
    </alternativeName>
</protein>
<dbReference type="InterPro" id="IPR002300">
    <property type="entry name" value="aa-tRNA-synth_Ia"/>
</dbReference>
<comment type="catalytic activity">
    <reaction evidence="11 12">
        <text>tRNA(Ile) + L-isoleucine + ATP = L-isoleucyl-tRNA(Ile) + AMP + diphosphate</text>
        <dbReference type="Rhea" id="RHEA:11060"/>
        <dbReference type="Rhea" id="RHEA-COMP:9666"/>
        <dbReference type="Rhea" id="RHEA-COMP:9695"/>
        <dbReference type="ChEBI" id="CHEBI:30616"/>
        <dbReference type="ChEBI" id="CHEBI:33019"/>
        <dbReference type="ChEBI" id="CHEBI:58045"/>
        <dbReference type="ChEBI" id="CHEBI:78442"/>
        <dbReference type="ChEBI" id="CHEBI:78528"/>
        <dbReference type="ChEBI" id="CHEBI:456215"/>
        <dbReference type="EC" id="6.1.1.5"/>
    </reaction>
</comment>
<evidence type="ECO:0000256" key="10">
    <source>
        <dbReference type="ARBA" id="ARBA00025217"/>
    </source>
</evidence>
<evidence type="ECO:0000256" key="3">
    <source>
        <dbReference type="ARBA" id="ARBA00022598"/>
    </source>
</evidence>
<dbReference type="InterPro" id="IPR050081">
    <property type="entry name" value="Ile-tRNA_ligase"/>
</dbReference>
<dbReference type="GO" id="GO:0006428">
    <property type="term" value="P:isoleucyl-tRNA aminoacylation"/>
    <property type="evidence" value="ECO:0007669"/>
    <property type="project" value="UniProtKB-UniRule"/>
</dbReference>
<dbReference type="GO" id="GO:0002161">
    <property type="term" value="F:aminoacyl-tRNA deacylase activity"/>
    <property type="evidence" value="ECO:0007669"/>
    <property type="project" value="InterPro"/>
</dbReference>
<evidence type="ECO:0000259" key="14">
    <source>
        <dbReference type="Pfam" id="PF06827"/>
    </source>
</evidence>
<keyword evidence="7 12" id="KW-0067">ATP-binding</keyword>
<dbReference type="SUPFAM" id="SSF47323">
    <property type="entry name" value="Anticodon-binding domain of a subclass of class I aminoacyl-tRNA synthetases"/>
    <property type="match status" value="1"/>
</dbReference>
<dbReference type="RefSeq" id="WP_153343029.1">
    <property type="nucleotide sequence ID" value="NZ_WIVE01000020.1"/>
</dbReference>
<feature type="binding site" evidence="12">
    <location>
        <position position="571"/>
    </location>
    <ligand>
        <name>L-isoleucyl-5'-AMP</name>
        <dbReference type="ChEBI" id="CHEBI:178002"/>
    </ligand>
</feature>
<comment type="subcellular location">
    <subcellularLocation>
        <location evidence="12">Cytoplasm</location>
    </subcellularLocation>
</comment>
<dbReference type="Gene3D" id="3.40.50.620">
    <property type="entry name" value="HUPs"/>
    <property type="match status" value="2"/>
</dbReference>
<dbReference type="SUPFAM" id="SSF50677">
    <property type="entry name" value="ValRS/IleRS/LeuRS editing domain"/>
    <property type="match status" value="1"/>
</dbReference>
<evidence type="ECO:0000256" key="5">
    <source>
        <dbReference type="ARBA" id="ARBA00022741"/>
    </source>
</evidence>
<comment type="subunit">
    <text evidence="12">Monomer.</text>
</comment>
<feature type="binding site" evidence="12">
    <location>
        <position position="926"/>
    </location>
    <ligand>
        <name>Zn(2+)</name>
        <dbReference type="ChEBI" id="CHEBI:29105"/>
    </ligand>
</feature>
<evidence type="ECO:0000256" key="2">
    <source>
        <dbReference type="ARBA" id="ARBA00022490"/>
    </source>
</evidence>
<dbReference type="EMBL" id="WIVE01000020">
    <property type="protein sequence ID" value="MQX36485.1"/>
    <property type="molecule type" value="Genomic_DNA"/>
</dbReference>
<keyword evidence="4 12" id="KW-0479">Metal-binding</keyword>
<dbReference type="Gene3D" id="1.10.730.20">
    <property type="match status" value="1"/>
</dbReference>
<keyword evidence="5 12" id="KW-0547">Nucleotide-binding</keyword>
<dbReference type="GO" id="GO:0000049">
    <property type="term" value="F:tRNA binding"/>
    <property type="evidence" value="ECO:0007669"/>
    <property type="project" value="InterPro"/>
</dbReference>
<proteinExistence type="inferred from homology"/>
<feature type="short sequence motif" description="'KMSKS' region" evidence="12">
    <location>
        <begin position="613"/>
        <end position="617"/>
    </location>
</feature>
<evidence type="ECO:0000256" key="4">
    <source>
        <dbReference type="ARBA" id="ARBA00022723"/>
    </source>
</evidence>
<evidence type="ECO:0000259" key="13">
    <source>
        <dbReference type="Pfam" id="PF00133"/>
    </source>
</evidence>
<sequence length="940" mass="105391">MSVDYKKTVFLPRTDFPMKAGLAKKEPEILARWQRMDLYRRLRAQSKGREKFILHDGPPYANGHLHMGHALNKILKDVIVRAHQMLGKDSNYVPGWDCHGLPIEWKIEEGYRKRGQDKDSVDPVAFRKECRDFAENWIDVQREEFKRLGVIGDWDNPYTTMAFPAEAQIARELGAFLMNGSLYRGAKPVMWSVVEKTALADAEVEYADHTSTTIWVRFPVHRAPLAELENTSVVIWTTTPWTMPGNRAVGYGEDVDYAVVRVTAAREDSLAVPGERFVVARDLVEQVCADAGITGHEIAHVVPGREMAGTVCHHPWHGKGYDFPVPLLPGDFVTTDQGTGFVHIAPGHGEDDYWLGTAHGIAVPDTVGGDGLYFHHVPLFAGQHVFKVAPAVLDAMRDVGALLAHGKLVHSYPHSWRSKAPLIFRNTPQWFISMETNDLRKKALAAIESTRWVPAAGRNRIGSMIESRPDWCVSRQRSWGVPMPIFVHKASGEPLRDQAVLDRIADAFEAEGSDCWFHADAKARFLGSDHNPDDYDKVTDIVEVWFDSGSTHAFVLEARDDLQWPASLYLEGSDQHRGWFHSSLLESCGTRGRAPYEAVLTHGFILDEKGEDKMSKSKGNVISPKDVWEDMGADILRLWVVSSDYSNDLRFGKSILKQVGDSYRRLRNTLRYMLGNLDGFTEAERLPVAEMPELERWVLHRLTELDAMARQCIHDFDFHALFQELHHFCANDLSAFYFDIRKDAIYCDAADDPRRRAARTVLDTLFDHLVRWLAPFISFTADEAWLIRHPGEDETVHDKLFPTVPADWRDEALGAKWARVRRLRRVVTGALEKARAAKEIGASLQAHPVVYATADLVAACEGLGMADLCIVSDITLKADETAPDGAFRLEGEDAVAVVVGLAEGEKCQRCWKVLPDVGTHSHDGVCGRCDGVVATQAAAE</sequence>
<dbReference type="InterPro" id="IPR009008">
    <property type="entry name" value="Val/Leu/Ile-tRNA-synth_edit"/>
</dbReference>
<evidence type="ECO:0000256" key="12">
    <source>
        <dbReference type="HAMAP-Rule" id="MF_02002"/>
    </source>
</evidence>
<dbReference type="InterPro" id="IPR009080">
    <property type="entry name" value="tRNAsynth_Ia_anticodon-bd"/>
</dbReference>
<feature type="domain" description="Zinc finger FPG/IleRS-type" evidence="14">
    <location>
        <begin position="904"/>
        <end position="929"/>
    </location>
</feature>
<feature type="binding site" evidence="12">
    <location>
        <position position="929"/>
    </location>
    <ligand>
        <name>Zn(2+)</name>
        <dbReference type="ChEBI" id="CHEBI:29105"/>
    </ligand>
</feature>
<dbReference type="InterPro" id="IPR023585">
    <property type="entry name" value="Ile-tRNA-ligase_type1"/>
</dbReference>
<dbReference type="InterPro" id="IPR002301">
    <property type="entry name" value="Ile-tRNA-ligase"/>
</dbReference>
<feature type="domain" description="Methionyl/Valyl/Leucyl/Isoleucyl-tRNA synthetase anticodon-binding" evidence="15">
    <location>
        <begin position="695"/>
        <end position="847"/>
    </location>
</feature>